<gene>
    <name evidence="1" type="ORF">THTE_0828</name>
</gene>
<dbReference type="KEGG" id="ttf:THTE_0828"/>
<evidence type="ECO:0000313" key="1">
    <source>
        <dbReference type="EMBL" id="ASV73430.1"/>
    </source>
</evidence>
<protein>
    <submittedName>
        <fullName evidence="1">Uncharacterized protein</fullName>
    </submittedName>
</protein>
<dbReference type="Proteomes" id="UP000215086">
    <property type="component" value="Chromosome"/>
</dbReference>
<dbReference type="AlphaFoldDB" id="A0A286RBU5"/>
<dbReference type="EMBL" id="CP018477">
    <property type="protein sequence ID" value="ASV73430.1"/>
    <property type="molecule type" value="Genomic_DNA"/>
</dbReference>
<sequence>MPEADAAGIRAGGIRQRKVENLRSWPHFHSWLMSLIKFDQHTPSA</sequence>
<accession>A0A286RBU5</accession>
<keyword evidence="2" id="KW-1185">Reference proteome</keyword>
<reference evidence="1 2" key="1">
    <citation type="journal article" name="Front. Microbiol.">
        <title>Sugar Metabolism of the First Thermophilic Planctomycete Thermogutta terrifontis: Comparative Genomic and Transcriptomic Approaches.</title>
        <authorList>
            <person name="Elcheninov A.G."/>
            <person name="Menzel P."/>
            <person name="Gudbergsdottir S.R."/>
            <person name="Slesarev A.I."/>
            <person name="Kadnikov V.V."/>
            <person name="Krogh A."/>
            <person name="Bonch-Osmolovskaya E.A."/>
            <person name="Peng X."/>
            <person name="Kublanov I.V."/>
        </authorList>
    </citation>
    <scope>NUCLEOTIDE SEQUENCE [LARGE SCALE GENOMIC DNA]</scope>
    <source>
        <strain evidence="1 2">R1</strain>
    </source>
</reference>
<proteinExistence type="predicted"/>
<name>A0A286RBU5_9BACT</name>
<organism evidence="1 2">
    <name type="scientific">Thermogutta terrifontis</name>
    <dbReference type="NCBI Taxonomy" id="1331910"/>
    <lineage>
        <taxon>Bacteria</taxon>
        <taxon>Pseudomonadati</taxon>
        <taxon>Planctomycetota</taxon>
        <taxon>Planctomycetia</taxon>
        <taxon>Pirellulales</taxon>
        <taxon>Thermoguttaceae</taxon>
        <taxon>Thermogutta</taxon>
    </lineage>
</organism>
<evidence type="ECO:0000313" key="2">
    <source>
        <dbReference type="Proteomes" id="UP000215086"/>
    </source>
</evidence>